<dbReference type="KEGG" id="ipa:Isop_1023"/>
<proteinExistence type="predicted"/>
<dbReference type="OrthoDB" id="272639at2"/>
<protein>
    <recommendedName>
        <fullName evidence="4">Colicin V production protein</fullName>
    </recommendedName>
</protein>
<keyword evidence="1" id="KW-0812">Transmembrane</keyword>
<dbReference type="InParanoid" id="E8R425"/>
<dbReference type="AlphaFoldDB" id="E8R425"/>
<keyword evidence="1" id="KW-0472">Membrane</keyword>
<keyword evidence="3" id="KW-1185">Reference proteome</keyword>
<name>E8R425_ISOPI</name>
<feature type="transmembrane region" description="Helical" evidence="1">
    <location>
        <begin position="62"/>
        <end position="82"/>
    </location>
</feature>
<evidence type="ECO:0000313" key="2">
    <source>
        <dbReference type="EMBL" id="ADV61612.1"/>
    </source>
</evidence>
<dbReference type="EMBL" id="CP002353">
    <property type="protein sequence ID" value="ADV61612.1"/>
    <property type="molecule type" value="Genomic_DNA"/>
</dbReference>
<reference key="1">
    <citation type="submission" date="2010-11" db="EMBL/GenBank/DDBJ databases">
        <title>The complete sequence of chromosome of Isophaera pallida ATCC 43644.</title>
        <authorList>
            <consortium name="US DOE Joint Genome Institute (JGI-PGF)"/>
            <person name="Lucas S."/>
            <person name="Copeland A."/>
            <person name="Lapidus A."/>
            <person name="Bruce D."/>
            <person name="Goodwin L."/>
            <person name="Pitluck S."/>
            <person name="Kyrpides N."/>
            <person name="Mavromatis K."/>
            <person name="Pagani I."/>
            <person name="Ivanova N."/>
            <person name="Saunders E."/>
            <person name="Brettin T."/>
            <person name="Detter J.C."/>
            <person name="Han C."/>
            <person name="Tapia R."/>
            <person name="Land M."/>
            <person name="Hauser L."/>
            <person name="Markowitz V."/>
            <person name="Cheng J.-F."/>
            <person name="Hugenholtz P."/>
            <person name="Woyke T."/>
            <person name="Wu D."/>
            <person name="Eisen J.A."/>
        </authorList>
    </citation>
    <scope>NUCLEOTIDE SEQUENCE</scope>
    <source>
        <strain>ATCC 43644</strain>
    </source>
</reference>
<gene>
    <name evidence="2" type="ordered locus">Isop_1023</name>
</gene>
<reference evidence="2 3" key="2">
    <citation type="journal article" date="2011" name="Stand. Genomic Sci.">
        <title>Complete genome sequence of Isosphaera pallida type strain (IS1B).</title>
        <authorList>
            <consortium name="US DOE Joint Genome Institute (JGI-PGF)"/>
            <person name="Goker M."/>
            <person name="Cleland D."/>
            <person name="Saunders E."/>
            <person name="Lapidus A."/>
            <person name="Nolan M."/>
            <person name="Lucas S."/>
            <person name="Hammon N."/>
            <person name="Deshpande S."/>
            <person name="Cheng J.F."/>
            <person name="Tapia R."/>
            <person name="Han C."/>
            <person name="Goodwin L."/>
            <person name="Pitluck S."/>
            <person name="Liolios K."/>
            <person name="Pagani I."/>
            <person name="Ivanova N."/>
            <person name="Mavromatis K."/>
            <person name="Pati A."/>
            <person name="Chen A."/>
            <person name="Palaniappan K."/>
            <person name="Land M."/>
            <person name="Hauser L."/>
            <person name="Chang Y.J."/>
            <person name="Jeffries C.D."/>
            <person name="Detter J.C."/>
            <person name="Beck B."/>
            <person name="Woyke T."/>
            <person name="Bristow J."/>
            <person name="Eisen J.A."/>
            <person name="Markowitz V."/>
            <person name="Hugenholtz P."/>
            <person name="Kyrpides N.C."/>
            <person name="Klenk H.P."/>
        </authorList>
    </citation>
    <scope>NUCLEOTIDE SEQUENCE [LARGE SCALE GENOMIC DNA]</scope>
    <source>
        <strain evidence="3">ATCC 43644 / DSM 9630 / IS1B</strain>
    </source>
</reference>
<dbReference type="RefSeq" id="WP_013563901.1">
    <property type="nucleotide sequence ID" value="NC_014962.1"/>
</dbReference>
<evidence type="ECO:0000313" key="3">
    <source>
        <dbReference type="Proteomes" id="UP000008631"/>
    </source>
</evidence>
<accession>E8R425</accession>
<organism evidence="2 3">
    <name type="scientific">Isosphaera pallida (strain ATCC 43644 / DSM 9630 / IS1B)</name>
    <dbReference type="NCBI Taxonomy" id="575540"/>
    <lineage>
        <taxon>Bacteria</taxon>
        <taxon>Pseudomonadati</taxon>
        <taxon>Planctomycetota</taxon>
        <taxon>Planctomycetia</taxon>
        <taxon>Isosphaerales</taxon>
        <taxon>Isosphaeraceae</taxon>
        <taxon>Isosphaera</taxon>
    </lineage>
</organism>
<evidence type="ECO:0008006" key="4">
    <source>
        <dbReference type="Google" id="ProtNLM"/>
    </source>
</evidence>
<dbReference type="Proteomes" id="UP000008631">
    <property type="component" value="Chromosome"/>
</dbReference>
<sequence length="200" mass="21687">MASVIDGGVVLTILILTFLISFEGAWGAVIMFFNLVFAALVSLGYFEPVSALIAENSPAEQITPFADLFAIGGLFAITLTVLRLTTDYLSQSIPKIPDTLEKIGCYAFSLAAALVLTGMILIIFHASPTQKRLFGVMDYTHAPPFQMGLAENLVMMVGNLSQGSLASYPDGNTPKAYPNFQVWFKERMEKRPYGSASATE</sequence>
<evidence type="ECO:0000256" key="1">
    <source>
        <dbReference type="SAM" id="Phobius"/>
    </source>
</evidence>
<keyword evidence="1" id="KW-1133">Transmembrane helix</keyword>
<dbReference type="HOGENOM" id="CLU_1364685_0_0_0"/>
<feature type="transmembrane region" description="Helical" evidence="1">
    <location>
        <begin position="103"/>
        <end position="124"/>
    </location>
</feature>